<dbReference type="Pfam" id="PF08268">
    <property type="entry name" value="FBA_3"/>
    <property type="match status" value="1"/>
</dbReference>
<dbReference type="PANTHER" id="PTHR31111">
    <property type="entry name" value="BNAA05G37150D PROTEIN-RELATED"/>
    <property type="match status" value="1"/>
</dbReference>
<name>A0A1J3IYD5_NOCCA</name>
<dbReference type="InterPro" id="IPR017451">
    <property type="entry name" value="F-box-assoc_interact_dom"/>
</dbReference>
<sequence length="157" mass="18263">MSFDVRSEKFSMIELPSNTSRDRVMTYDGKLACVDRNYNARRFWILEDAENHKWSSHNSLSLPLDHYNKNLYTHFNLTGFTHAGEFVFVPPVFGKSLYVLFWDPVRNSFTRFVFEGIVDDESGINNGVEAGFMYDLHALLVIVCCFAFLFFSFLFPP</sequence>
<dbReference type="EMBL" id="GEVM01021346">
    <property type="protein sequence ID" value="JAU84592.1"/>
    <property type="molecule type" value="Transcribed_RNA"/>
</dbReference>
<reference evidence="3" key="1">
    <citation type="submission" date="2016-07" db="EMBL/GenBank/DDBJ databases">
        <title>De novo transcriptome assembly of four accessions of the metal hyperaccumulator plant Noccaea caerulescens.</title>
        <authorList>
            <person name="Blande D."/>
            <person name="Halimaa P."/>
            <person name="Tervahauta A.I."/>
            <person name="Aarts M.G."/>
            <person name="Karenlampi S.O."/>
        </authorList>
    </citation>
    <scope>NUCLEOTIDE SEQUENCE</scope>
</reference>
<dbReference type="NCBIfam" id="TIGR01640">
    <property type="entry name" value="F_box_assoc_1"/>
    <property type="match status" value="1"/>
</dbReference>
<feature type="domain" description="F-box associated beta-propeller type 3" evidence="2">
    <location>
        <begin position="1"/>
        <end position="122"/>
    </location>
</feature>
<evidence type="ECO:0000256" key="1">
    <source>
        <dbReference type="SAM" id="Phobius"/>
    </source>
</evidence>
<dbReference type="AlphaFoldDB" id="A0A1J3IYD5"/>
<gene>
    <name evidence="3" type="ORF">MP_TR11292_c0_g1_i1_g.33927</name>
</gene>
<evidence type="ECO:0000313" key="3">
    <source>
        <dbReference type="EMBL" id="JAU84592.1"/>
    </source>
</evidence>
<organism evidence="3">
    <name type="scientific">Noccaea caerulescens</name>
    <name type="common">Alpine penny-cress</name>
    <name type="synonym">Thlaspi caerulescens</name>
    <dbReference type="NCBI Taxonomy" id="107243"/>
    <lineage>
        <taxon>Eukaryota</taxon>
        <taxon>Viridiplantae</taxon>
        <taxon>Streptophyta</taxon>
        <taxon>Embryophyta</taxon>
        <taxon>Tracheophyta</taxon>
        <taxon>Spermatophyta</taxon>
        <taxon>Magnoliopsida</taxon>
        <taxon>eudicotyledons</taxon>
        <taxon>Gunneridae</taxon>
        <taxon>Pentapetalae</taxon>
        <taxon>rosids</taxon>
        <taxon>malvids</taxon>
        <taxon>Brassicales</taxon>
        <taxon>Brassicaceae</taxon>
        <taxon>Coluteocarpeae</taxon>
        <taxon>Noccaea</taxon>
    </lineage>
</organism>
<accession>A0A1J3IYD5</accession>
<evidence type="ECO:0000259" key="2">
    <source>
        <dbReference type="Pfam" id="PF08268"/>
    </source>
</evidence>
<feature type="transmembrane region" description="Helical" evidence="1">
    <location>
        <begin position="136"/>
        <end position="155"/>
    </location>
</feature>
<protein>
    <submittedName>
        <fullName evidence="3">Putative F-box protein</fullName>
    </submittedName>
</protein>
<keyword evidence="1" id="KW-1133">Transmembrane helix</keyword>
<dbReference type="InterPro" id="IPR013187">
    <property type="entry name" value="F-box-assoc_dom_typ3"/>
</dbReference>
<dbReference type="PANTHER" id="PTHR31111:SF119">
    <property type="entry name" value="F-BOX DOMAIN-CONTAINING PROTEIN"/>
    <property type="match status" value="1"/>
</dbReference>
<keyword evidence="1" id="KW-0812">Transmembrane</keyword>
<proteinExistence type="predicted"/>
<keyword evidence="1" id="KW-0472">Membrane</keyword>